<keyword evidence="2" id="KW-0479">Metal-binding</keyword>
<dbReference type="SUPFAM" id="SSF57667">
    <property type="entry name" value="beta-beta-alpha zinc fingers"/>
    <property type="match status" value="2"/>
</dbReference>
<dbReference type="Gene3D" id="3.30.160.60">
    <property type="entry name" value="Classic Zinc Finger"/>
    <property type="match status" value="7"/>
</dbReference>
<comment type="caution">
    <text evidence="9">The sequence shown here is derived from an EMBL/GenBank/DDBJ whole genome shotgun (WGS) entry which is preliminary data.</text>
</comment>
<dbReference type="GO" id="GO:0008270">
    <property type="term" value="F:zinc ion binding"/>
    <property type="evidence" value="ECO:0007669"/>
    <property type="project" value="UniProtKB-KW"/>
</dbReference>
<dbReference type="GO" id="GO:0005634">
    <property type="term" value="C:nucleus"/>
    <property type="evidence" value="ECO:0007669"/>
    <property type="project" value="UniProtKB-SubCell"/>
</dbReference>
<keyword evidence="5" id="KW-0862">Zinc</keyword>
<feature type="domain" description="C2H2-type" evidence="8">
    <location>
        <begin position="315"/>
        <end position="343"/>
    </location>
</feature>
<dbReference type="PANTHER" id="PTHR16515:SF66">
    <property type="entry name" value="C2H2-TYPE DOMAIN-CONTAINING PROTEIN"/>
    <property type="match status" value="1"/>
</dbReference>
<evidence type="ECO:0000256" key="5">
    <source>
        <dbReference type="ARBA" id="ARBA00022833"/>
    </source>
</evidence>
<reference evidence="9" key="1">
    <citation type="submission" date="2022-05" db="EMBL/GenBank/DDBJ databases">
        <authorList>
            <person name="Okamura Y."/>
        </authorList>
    </citation>
    <scope>NUCLEOTIDE SEQUENCE</scope>
</reference>
<evidence type="ECO:0000259" key="8">
    <source>
        <dbReference type="PROSITE" id="PS50157"/>
    </source>
</evidence>
<dbReference type="PROSITE" id="PS00028">
    <property type="entry name" value="ZINC_FINGER_C2H2_1"/>
    <property type="match status" value="8"/>
</dbReference>
<feature type="domain" description="C2H2-type" evidence="8">
    <location>
        <begin position="400"/>
        <end position="427"/>
    </location>
</feature>
<keyword evidence="3" id="KW-0677">Repeat</keyword>
<feature type="domain" description="C2H2-type" evidence="8">
    <location>
        <begin position="345"/>
        <end position="373"/>
    </location>
</feature>
<evidence type="ECO:0000313" key="9">
    <source>
        <dbReference type="EMBL" id="CAH4033063.1"/>
    </source>
</evidence>
<comment type="subcellular location">
    <subcellularLocation>
        <location evidence="1">Nucleus</location>
    </subcellularLocation>
</comment>
<feature type="domain" description="C2H2-type" evidence="8">
    <location>
        <begin position="524"/>
        <end position="551"/>
    </location>
</feature>
<keyword evidence="10" id="KW-1185">Reference proteome</keyword>
<evidence type="ECO:0000313" key="10">
    <source>
        <dbReference type="Proteomes" id="UP001152562"/>
    </source>
</evidence>
<dbReference type="GO" id="GO:0010468">
    <property type="term" value="P:regulation of gene expression"/>
    <property type="evidence" value="ECO:0007669"/>
    <property type="project" value="TreeGrafter"/>
</dbReference>
<protein>
    <recommendedName>
        <fullName evidence="8">C2H2-type domain-containing protein</fullName>
    </recommendedName>
</protein>
<dbReference type="PROSITE" id="PS50157">
    <property type="entry name" value="ZINC_FINGER_C2H2_2"/>
    <property type="match status" value="8"/>
</dbReference>
<feature type="domain" description="C2H2-type" evidence="8">
    <location>
        <begin position="461"/>
        <end position="484"/>
    </location>
</feature>
<dbReference type="SMART" id="SM00355">
    <property type="entry name" value="ZnF_C2H2"/>
    <property type="match status" value="11"/>
</dbReference>
<dbReference type="Proteomes" id="UP001152562">
    <property type="component" value="Unassembled WGS sequence"/>
</dbReference>
<dbReference type="InterPro" id="IPR013087">
    <property type="entry name" value="Znf_C2H2_type"/>
</dbReference>
<keyword evidence="6" id="KW-0539">Nucleus</keyword>
<evidence type="ECO:0000256" key="7">
    <source>
        <dbReference type="PROSITE-ProRule" id="PRU00042"/>
    </source>
</evidence>
<evidence type="ECO:0000256" key="3">
    <source>
        <dbReference type="ARBA" id="ARBA00022737"/>
    </source>
</evidence>
<dbReference type="InterPro" id="IPR036236">
    <property type="entry name" value="Znf_C2H2_sf"/>
</dbReference>
<dbReference type="AlphaFoldDB" id="A0A9P0TLL7"/>
<dbReference type="PANTHER" id="PTHR16515">
    <property type="entry name" value="PR DOMAIN ZINC FINGER PROTEIN"/>
    <property type="match status" value="1"/>
</dbReference>
<accession>A0A9P0TLL7</accession>
<feature type="domain" description="C2H2-type" evidence="8">
    <location>
        <begin position="552"/>
        <end position="580"/>
    </location>
</feature>
<feature type="domain" description="C2H2-type" evidence="8">
    <location>
        <begin position="372"/>
        <end position="399"/>
    </location>
</feature>
<evidence type="ECO:0000256" key="2">
    <source>
        <dbReference type="ARBA" id="ARBA00022723"/>
    </source>
</evidence>
<dbReference type="Pfam" id="PF00096">
    <property type="entry name" value="zf-C2H2"/>
    <property type="match status" value="2"/>
</dbReference>
<gene>
    <name evidence="9" type="ORF">PIBRA_LOCUS9392</name>
</gene>
<proteinExistence type="predicted"/>
<evidence type="ECO:0000256" key="6">
    <source>
        <dbReference type="ARBA" id="ARBA00023242"/>
    </source>
</evidence>
<evidence type="ECO:0000256" key="4">
    <source>
        <dbReference type="ARBA" id="ARBA00022771"/>
    </source>
</evidence>
<sequence length="597" mass="69512">MNENSVIRNICDGCLSKDRVLKSFSYEFLYLYSQLLGTQIDVKTIKMCWECCAVLRKVEEFKKQIIKAQKCMLDLMENHSLSKLKQTKCLIIDYSSHEIENKDVKTEDESLYKSLGMQDISKQDISHNFYNNSETDLHRNNDVKCELFSHNYETEFDYVDTECIDVLSVDEKIVKTLEEFDESDEEPLRNKKIKTKEKIKKETKRREKASGVVINSRVMKKLQQLNVNSDHLEMVLLSWEEVESERQATLQNPKFVRHAHKCHQCALGFNHACKLDEHMKKHQPSVGSVECDSCHIQCKDKQALASHRRRHRVRWRCVVCGGSWSRASVAADHVHRHHAGPTPTHTCNMCGHRDTTLGKLRNHIKKVHSGQHKCELCDKVFRDKTSLRKHLFIHSGVKEYSCSECGKQFLFKKAMEIHLVTHQSPAYMYCYQCDMTFKNQMSYNQHMKYNLKHIDPDKLKYACKLCDKKFVKAKRLEEHNMAVHLKITHIQCPVTGCTFACSSRAVLRSHRRAIHAQHVTSRNHVCDMCGKAYTTKKSLEGHLRMHSGERPFRCTKCPAAFGYESALYNHNKLVHLKHKLNRSRAQANSNWIEIPTD</sequence>
<dbReference type="InterPro" id="IPR050331">
    <property type="entry name" value="Zinc_finger"/>
</dbReference>
<dbReference type="EMBL" id="CALOZG010000029">
    <property type="protein sequence ID" value="CAH4033063.1"/>
    <property type="molecule type" value="Genomic_DNA"/>
</dbReference>
<evidence type="ECO:0000256" key="1">
    <source>
        <dbReference type="ARBA" id="ARBA00004123"/>
    </source>
</evidence>
<name>A0A9P0TLL7_PIEBR</name>
<keyword evidence="4 7" id="KW-0863">Zinc-finger</keyword>
<feature type="domain" description="C2H2-type" evidence="8">
    <location>
        <begin position="260"/>
        <end position="282"/>
    </location>
</feature>
<organism evidence="9 10">
    <name type="scientific">Pieris brassicae</name>
    <name type="common">White butterfly</name>
    <name type="synonym">Large white butterfly</name>
    <dbReference type="NCBI Taxonomy" id="7116"/>
    <lineage>
        <taxon>Eukaryota</taxon>
        <taxon>Metazoa</taxon>
        <taxon>Ecdysozoa</taxon>
        <taxon>Arthropoda</taxon>
        <taxon>Hexapoda</taxon>
        <taxon>Insecta</taxon>
        <taxon>Pterygota</taxon>
        <taxon>Neoptera</taxon>
        <taxon>Endopterygota</taxon>
        <taxon>Lepidoptera</taxon>
        <taxon>Glossata</taxon>
        <taxon>Ditrysia</taxon>
        <taxon>Papilionoidea</taxon>
        <taxon>Pieridae</taxon>
        <taxon>Pierinae</taxon>
        <taxon>Pieris</taxon>
    </lineage>
</organism>
<dbReference type="FunFam" id="3.30.160.60:FF:000671">
    <property type="entry name" value="Zinc finger protein 26"/>
    <property type="match status" value="1"/>
</dbReference>